<protein>
    <submittedName>
        <fullName evidence="2">Uncharacterized protein</fullName>
    </submittedName>
</protein>
<accession>A0A6G1JHF9</accession>
<dbReference type="Proteomes" id="UP000799291">
    <property type="component" value="Unassembled WGS sequence"/>
</dbReference>
<proteinExistence type="predicted"/>
<dbReference type="AlphaFoldDB" id="A0A6G1JHF9"/>
<sequence length="218" mass="23475">MYAVGHQDLGVCQSGTSRRAHQLSSSPRRYSEWPAATKPLPAGWVRQRARAPGSSPLCGACCKLLLSGGRGRGGGPLCPHSQSLRAARGGLSPCNGNADDERNGFRSEMRKPPGLSDPLTRPRPANLYRTGHRAPLGSEASTGALDSAQGQAAMHRRSPPRKTQNWGKDCRARRAAASSHCWPRRRGPTSPRNGTVMLEDVDAQYKFNPACHLCAVVF</sequence>
<feature type="region of interest" description="Disordered" evidence="1">
    <location>
        <begin position="1"/>
        <end position="35"/>
    </location>
</feature>
<feature type="region of interest" description="Disordered" evidence="1">
    <location>
        <begin position="89"/>
        <end position="170"/>
    </location>
</feature>
<feature type="compositionally biased region" description="Basic and acidic residues" evidence="1">
    <location>
        <begin position="99"/>
        <end position="111"/>
    </location>
</feature>
<evidence type="ECO:0000313" key="3">
    <source>
        <dbReference type="Proteomes" id="UP000799291"/>
    </source>
</evidence>
<reference evidence="2" key="1">
    <citation type="journal article" date="2020" name="Stud. Mycol.">
        <title>101 Dothideomycetes genomes: a test case for predicting lifestyles and emergence of pathogens.</title>
        <authorList>
            <person name="Haridas S."/>
            <person name="Albert R."/>
            <person name="Binder M."/>
            <person name="Bloem J."/>
            <person name="Labutti K."/>
            <person name="Salamov A."/>
            <person name="Andreopoulos B."/>
            <person name="Baker S."/>
            <person name="Barry K."/>
            <person name="Bills G."/>
            <person name="Bluhm B."/>
            <person name="Cannon C."/>
            <person name="Castanera R."/>
            <person name="Culley D."/>
            <person name="Daum C."/>
            <person name="Ezra D."/>
            <person name="Gonzalez J."/>
            <person name="Henrissat B."/>
            <person name="Kuo A."/>
            <person name="Liang C."/>
            <person name="Lipzen A."/>
            <person name="Lutzoni F."/>
            <person name="Magnuson J."/>
            <person name="Mondo S."/>
            <person name="Nolan M."/>
            <person name="Ohm R."/>
            <person name="Pangilinan J."/>
            <person name="Park H.-J."/>
            <person name="Ramirez L."/>
            <person name="Alfaro M."/>
            <person name="Sun H."/>
            <person name="Tritt A."/>
            <person name="Yoshinaga Y."/>
            <person name="Zwiers L.-H."/>
            <person name="Turgeon B."/>
            <person name="Goodwin S."/>
            <person name="Spatafora J."/>
            <person name="Crous P."/>
            <person name="Grigoriev I."/>
        </authorList>
    </citation>
    <scope>NUCLEOTIDE SEQUENCE</scope>
    <source>
        <strain evidence="2">CBS 122367</strain>
    </source>
</reference>
<feature type="compositionally biased region" description="Polar residues" evidence="1">
    <location>
        <begin position="13"/>
        <end position="28"/>
    </location>
</feature>
<keyword evidence="3" id="KW-1185">Reference proteome</keyword>
<evidence type="ECO:0000313" key="2">
    <source>
        <dbReference type="EMBL" id="KAF2689569.1"/>
    </source>
</evidence>
<organism evidence="2 3">
    <name type="scientific">Lentithecium fluviatile CBS 122367</name>
    <dbReference type="NCBI Taxonomy" id="1168545"/>
    <lineage>
        <taxon>Eukaryota</taxon>
        <taxon>Fungi</taxon>
        <taxon>Dikarya</taxon>
        <taxon>Ascomycota</taxon>
        <taxon>Pezizomycotina</taxon>
        <taxon>Dothideomycetes</taxon>
        <taxon>Pleosporomycetidae</taxon>
        <taxon>Pleosporales</taxon>
        <taxon>Massarineae</taxon>
        <taxon>Lentitheciaceae</taxon>
        <taxon>Lentithecium</taxon>
    </lineage>
</organism>
<dbReference type="EMBL" id="MU005572">
    <property type="protein sequence ID" value="KAF2689569.1"/>
    <property type="molecule type" value="Genomic_DNA"/>
</dbReference>
<name>A0A6G1JHF9_9PLEO</name>
<evidence type="ECO:0000256" key="1">
    <source>
        <dbReference type="SAM" id="MobiDB-lite"/>
    </source>
</evidence>
<gene>
    <name evidence="2" type="ORF">K458DRAFT_129425</name>
</gene>